<dbReference type="InterPro" id="IPR000727">
    <property type="entry name" value="T_SNARE_dom"/>
</dbReference>
<dbReference type="GO" id="GO:0006886">
    <property type="term" value="P:intracellular protein transport"/>
    <property type="evidence" value="ECO:0007669"/>
    <property type="project" value="InterPro"/>
</dbReference>
<dbReference type="EMBL" id="LXPE01000020">
    <property type="protein sequence ID" value="OBA26281.1"/>
    <property type="molecule type" value="Genomic_DNA"/>
</dbReference>
<proteinExistence type="inferred from homology"/>
<dbReference type="PROSITE" id="PS00914">
    <property type="entry name" value="SYNTAXIN"/>
    <property type="match status" value="1"/>
</dbReference>
<keyword evidence="4 11" id="KW-1133">Transmembrane helix</keyword>
<evidence type="ECO:0000256" key="11">
    <source>
        <dbReference type="SAM" id="Phobius"/>
    </source>
</evidence>
<evidence type="ECO:0000256" key="4">
    <source>
        <dbReference type="ARBA" id="ARBA00022989"/>
    </source>
</evidence>
<evidence type="ECO:0000256" key="8">
    <source>
        <dbReference type="RuleBase" id="RU003858"/>
    </source>
</evidence>
<dbReference type="SUPFAM" id="SSF47661">
    <property type="entry name" value="t-snare proteins"/>
    <property type="match status" value="1"/>
</dbReference>
<feature type="region of interest" description="Disordered" evidence="10">
    <location>
        <begin position="1"/>
        <end position="34"/>
    </location>
</feature>
<dbReference type="GO" id="GO:0005628">
    <property type="term" value="C:prospore membrane"/>
    <property type="evidence" value="ECO:0007669"/>
    <property type="project" value="UniProtKB-ARBA"/>
</dbReference>
<dbReference type="AlphaFoldDB" id="A0A1B7TC30"/>
<reference evidence="14" key="1">
    <citation type="journal article" date="2016" name="Proc. Natl. Acad. Sci. U.S.A.">
        <title>Comparative genomics of biotechnologically important yeasts.</title>
        <authorList>
            <person name="Riley R."/>
            <person name="Haridas S."/>
            <person name="Wolfe K.H."/>
            <person name="Lopes M.R."/>
            <person name="Hittinger C.T."/>
            <person name="Goeker M."/>
            <person name="Salamov A.A."/>
            <person name="Wisecaver J.H."/>
            <person name="Long T.M."/>
            <person name="Calvey C.H."/>
            <person name="Aerts A.L."/>
            <person name="Barry K.W."/>
            <person name="Choi C."/>
            <person name="Clum A."/>
            <person name="Coughlan A.Y."/>
            <person name="Deshpande S."/>
            <person name="Douglass A.P."/>
            <person name="Hanson S.J."/>
            <person name="Klenk H.-P."/>
            <person name="LaButti K.M."/>
            <person name="Lapidus A."/>
            <person name="Lindquist E.A."/>
            <person name="Lipzen A.M."/>
            <person name="Meier-Kolthoff J.P."/>
            <person name="Ohm R.A."/>
            <person name="Otillar R.P."/>
            <person name="Pangilinan J.L."/>
            <person name="Peng Y."/>
            <person name="Rokas A."/>
            <person name="Rosa C.A."/>
            <person name="Scheuner C."/>
            <person name="Sibirny A.A."/>
            <person name="Slot J.C."/>
            <person name="Stielow J.B."/>
            <person name="Sun H."/>
            <person name="Kurtzman C.P."/>
            <person name="Blackwell M."/>
            <person name="Grigoriev I.V."/>
            <person name="Jeffries T.W."/>
        </authorList>
    </citation>
    <scope>NUCLEOTIDE SEQUENCE [LARGE SCALE GENOMIC DNA]</scope>
    <source>
        <strain evidence="14">NRRL Y-1626</strain>
    </source>
</reference>
<evidence type="ECO:0000256" key="7">
    <source>
        <dbReference type="ARBA" id="ARBA00053564"/>
    </source>
</evidence>
<dbReference type="CDD" id="cd15849">
    <property type="entry name" value="SNARE_Sso1"/>
    <property type="match status" value="1"/>
</dbReference>
<dbReference type="GO" id="GO:0006906">
    <property type="term" value="P:vesicle fusion"/>
    <property type="evidence" value="ECO:0007669"/>
    <property type="project" value="TreeGrafter"/>
</dbReference>
<sequence length="299" mass="34358">MSYANPYESNPYANDNSKNEAYELNNAPQSGNQQDDQEFVGFMTEINNIHTELDTYQNLVNSIDSYQKRLLTEINYETEQTLREQLDNLTNNAQQIQNQLRDQIKNLQVKASKSQSNTMKAQIENSRQNFLKIIQDYRIVEANHKDSTKQQAIRQYKIIQPNATDEELEDAILDSQGQQIFSQALLNANRRGEAKTVLQEVQERHRDLLLLEKSMAELTQLFNDMEQLIVEQQENVEHIEQNVDEAQHDVEMGLGHTNKAVKSARTARKNKIRCYIILAVILAVVVVVVVVPVVTSVNK</sequence>
<dbReference type="Pfam" id="PF00804">
    <property type="entry name" value="Syntaxin"/>
    <property type="match status" value="1"/>
</dbReference>
<dbReference type="GO" id="GO:0031321">
    <property type="term" value="P:ascospore-type prospore assembly"/>
    <property type="evidence" value="ECO:0007669"/>
    <property type="project" value="UniProtKB-ARBA"/>
</dbReference>
<evidence type="ECO:0000256" key="1">
    <source>
        <dbReference type="ARBA" id="ARBA00004211"/>
    </source>
</evidence>
<feature type="domain" description="T-SNARE coiled-coil homology" evidence="12">
    <location>
        <begin position="198"/>
        <end position="260"/>
    </location>
</feature>
<comment type="caution">
    <text evidence="13">The sequence shown here is derived from an EMBL/GenBank/DDBJ whole genome shotgun (WGS) entry which is preliminary data.</text>
</comment>
<dbReference type="PANTHER" id="PTHR19957">
    <property type="entry name" value="SYNTAXIN"/>
    <property type="match status" value="1"/>
</dbReference>
<dbReference type="GO" id="GO:0012505">
    <property type="term" value="C:endomembrane system"/>
    <property type="evidence" value="ECO:0007669"/>
    <property type="project" value="TreeGrafter"/>
</dbReference>
<dbReference type="GO" id="GO:0070300">
    <property type="term" value="F:phosphatidic acid binding"/>
    <property type="evidence" value="ECO:0007669"/>
    <property type="project" value="UniProtKB-ARBA"/>
</dbReference>
<dbReference type="FunFam" id="1.20.58.70:FF:000008">
    <property type="entry name" value="Syntaxin family protein"/>
    <property type="match status" value="1"/>
</dbReference>
<dbReference type="Proteomes" id="UP000092321">
    <property type="component" value="Unassembled WGS sequence"/>
</dbReference>
<dbReference type="SMART" id="SM00397">
    <property type="entry name" value="t_SNARE"/>
    <property type="match status" value="1"/>
</dbReference>
<dbReference type="OrthoDB" id="10255013at2759"/>
<evidence type="ECO:0000256" key="3">
    <source>
        <dbReference type="ARBA" id="ARBA00022692"/>
    </source>
</evidence>
<evidence type="ECO:0000256" key="5">
    <source>
        <dbReference type="ARBA" id="ARBA00023054"/>
    </source>
</evidence>
<dbReference type="InterPro" id="IPR006012">
    <property type="entry name" value="Syntaxin/epimorphin_CS"/>
</dbReference>
<evidence type="ECO:0000256" key="6">
    <source>
        <dbReference type="ARBA" id="ARBA00023136"/>
    </source>
</evidence>
<comment type="subcellular location">
    <subcellularLocation>
        <location evidence="1">Membrane</location>
        <topology evidence="1">Single-pass type IV membrane protein</topology>
    </subcellularLocation>
</comment>
<evidence type="ECO:0000256" key="9">
    <source>
        <dbReference type="SAM" id="Coils"/>
    </source>
</evidence>
<dbReference type="InterPro" id="IPR045242">
    <property type="entry name" value="Syntaxin"/>
</dbReference>
<evidence type="ECO:0000256" key="10">
    <source>
        <dbReference type="SAM" id="MobiDB-lite"/>
    </source>
</evidence>
<dbReference type="SMART" id="SM00503">
    <property type="entry name" value="SynN"/>
    <property type="match status" value="1"/>
</dbReference>
<evidence type="ECO:0000256" key="2">
    <source>
        <dbReference type="ARBA" id="ARBA00009063"/>
    </source>
</evidence>
<organism evidence="13 14">
    <name type="scientific">Hanseniaspora valbyensis NRRL Y-1626</name>
    <dbReference type="NCBI Taxonomy" id="766949"/>
    <lineage>
        <taxon>Eukaryota</taxon>
        <taxon>Fungi</taxon>
        <taxon>Dikarya</taxon>
        <taxon>Ascomycota</taxon>
        <taxon>Saccharomycotina</taxon>
        <taxon>Saccharomycetes</taxon>
        <taxon>Saccharomycodales</taxon>
        <taxon>Saccharomycodaceae</taxon>
        <taxon>Hanseniaspora</taxon>
    </lineage>
</organism>
<dbReference type="PROSITE" id="PS50192">
    <property type="entry name" value="T_SNARE"/>
    <property type="match status" value="1"/>
</dbReference>
<gene>
    <name evidence="13" type="ORF">HANVADRAFT_85748</name>
</gene>
<dbReference type="GO" id="GO:0006887">
    <property type="term" value="P:exocytosis"/>
    <property type="evidence" value="ECO:0007669"/>
    <property type="project" value="TreeGrafter"/>
</dbReference>
<evidence type="ECO:0000259" key="12">
    <source>
        <dbReference type="PROSITE" id="PS50192"/>
    </source>
</evidence>
<keyword evidence="3 11" id="KW-0812">Transmembrane</keyword>
<comment type="function">
    <text evidence="7">Required for vesicle fusion with the plasma membrane.</text>
</comment>
<feature type="coiled-coil region" evidence="9">
    <location>
        <begin position="79"/>
        <end position="117"/>
    </location>
</feature>
<feature type="transmembrane region" description="Helical" evidence="11">
    <location>
        <begin position="272"/>
        <end position="294"/>
    </location>
</feature>
<dbReference type="GO" id="GO:0005886">
    <property type="term" value="C:plasma membrane"/>
    <property type="evidence" value="ECO:0007669"/>
    <property type="project" value="TreeGrafter"/>
</dbReference>
<feature type="compositionally biased region" description="Polar residues" evidence="10">
    <location>
        <begin position="7"/>
        <end position="16"/>
    </location>
</feature>
<dbReference type="GO" id="GO:0031201">
    <property type="term" value="C:SNARE complex"/>
    <property type="evidence" value="ECO:0007669"/>
    <property type="project" value="TreeGrafter"/>
</dbReference>
<protein>
    <submittedName>
        <fullName evidence="13">t-SNARE</fullName>
    </submittedName>
</protein>
<name>A0A1B7TC30_9ASCO</name>
<evidence type="ECO:0000313" key="14">
    <source>
        <dbReference type="Proteomes" id="UP000092321"/>
    </source>
</evidence>
<evidence type="ECO:0000313" key="13">
    <source>
        <dbReference type="EMBL" id="OBA26281.1"/>
    </source>
</evidence>
<dbReference type="PANTHER" id="PTHR19957:SF307">
    <property type="entry name" value="PROTEIN SSO1-RELATED"/>
    <property type="match status" value="1"/>
</dbReference>
<dbReference type="GO" id="GO:0005484">
    <property type="term" value="F:SNAP receptor activity"/>
    <property type="evidence" value="ECO:0007669"/>
    <property type="project" value="InterPro"/>
</dbReference>
<keyword evidence="14" id="KW-1185">Reference proteome</keyword>
<dbReference type="InterPro" id="IPR010989">
    <property type="entry name" value="SNARE"/>
</dbReference>
<accession>A0A1B7TC30</accession>
<keyword evidence="6 11" id="KW-0472">Membrane</keyword>
<comment type="similarity">
    <text evidence="2 8">Belongs to the syntaxin family.</text>
</comment>
<feature type="coiled-coil region" evidence="9">
    <location>
        <begin position="211"/>
        <end position="249"/>
    </location>
</feature>
<dbReference type="GO" id="GO:0048278">
    <property type="term" value="P:vesicle docking"/>
    <property type="evidence" value="ECO:0007669"/>
    <property type="project" value="TreeGrafter"/>
</dbReference>
<dbReference type="Gene3D" id="1.20.58.70">
    <property type="match status" value="1"/>
</dbReference>
<dbReference type="InterPro" id="IPR006011">
    <property type="entry name" value="Syntaxin_N"/>
</dbReference>
<dbReference type="GO" id="GO:0000149">
    <property type="term" value="F:SNARE binding"/>
    <property type="evidence" value="ECO:0007669"/>
    <property type="project" value="TreeGrafter"/>
</dbReference>
<keyword evidence="5 9" id="KW-0175">Coiled coil</keyword>
<dbReference type="Pfam" id="PF05739">
    <property type="entry name" value="SNARE"/>
    <property type="match status" value="1"/>
</dbReference>